<accession>Q75MI6</accession>
<evidence type="ECO:0000313" key="4">
    <source>
        <dbReference type="WormBase" id="Y94H6A.10"/>
    </source>
</evidence>
<dbReference type="Bgee" id="WBGene00022382">
    <property type="expression patterns" value="Expressed in larva and 4 other cell types or tissues"/>
</dbReference>
<keyword evidence="3" id="KW-1185">Reference proteome</keyword>
<feature type="compositionally biased region" description="Polar residues" evidence="1">
    <location>
        <begin position="167"/>
        <end position="181"/>
    </location>
</feature>
<dbReference type="AGR" id="WB:WBGene00022382"/>
<dbReference type="AlphaFoldDB" id="Q75MI6"/>
<dbReference type="PeptideAtlas" id="Q75MI6"/>
<feature type="compositionally biased region" description="Basic and acidic residues" evidence="1">
    <location>
        <begin position="23"/>
        <end position="43"/>
    </location>
</feature>
<dbReference type="WormBase" id="Y94H6A.10">
    <property type="protein sequence ID" value="CE36575"/>
    <property type="gene ID" value="WBGene00022382"/>
</dbReference>
<keyword evidence="2" id="KW-0645">Protease</keyword>
<reference evidence="2 3" key="1">
    <citation type="journal article" date="1998" name="Science">
        <title>Genome sequence of the nematode C. elegans: a platform for investigating biology.</title>
        <authorList>
            <consortium name="The C. elegans sequencing consortium"/>
            <person name="Sulson J.E."/>
            <person name="Waterston R."/>
        </authorList>
    </citation>
    <scope>NUCLEOTIDE SEQUENCE [LARGE SCALE GENOMIC DNA]</scope>
    <source>
        <strain evidence="2 3">Bristol N2</strain>
    </source>
</reference>
<proteinExistence type="evidence at protein level"/>
<name>Q75MI6_CAEEL</name>
<dbReference type="Proteomes" id="UP000001940">
    <property type="component" value="Chromosome IV"/>
</dbReference>
<keyword evidence="2" id="KW-0378">Hydrolase</keyword>
<dbReference type="eggNOG" id="KOG3305">
    <property type="taxonomic scope" value="Eukaryota"/>
</dbReference>
<keyword evidence="5" id="KW-1267">Proteomics identification</keyword>
<dbReference type="FunCoup" id="Q75MI6">
    <property type="interactions" value="175"/>
</dbReference>
<gene>
    <name evidence="2" type="ORF">CELE_Y94H6A.10</name>
    <name evidence="2 4" type="ORF">Y94H6A.10</name>
</gene>
<dbReference type="InParanoid" id="Q75MI6"/>
<dbReference type="GO" id="GO:0008233">
    <property type="term" value="F:peptidase activity"/>
    <property type="evidence" value="ECO:0007669"/>
    <property type="project" value="UniProtKB-KW"/>
</dbReference>
<dbReference type="HOGENOM" id="CLU_1490317_0_0_1"/>
<protein>
    <submittedName>
        <fullName evidence="2">Ulp1 protease family, C-terminal catalytic domain containing protein</fullName>
    </submittedName>
</protein>
<feature type="region of interest" description="Disordered" evidence="1">
    <location>
        <begin position="162"/>
        <end position="181"/>
    </location>
</feature>
<organism evidence="2 3">
    <name type="scientific">Caenorhabditis elegans</name>
    <dbReference type="NCBI Taxonomy" id="6239"/>
    <lineage>
        <taxon>Eukaryota</taxon>
        <taxon>Metazoa</taxon>
        <taxon>Ecdysozoa</taxon>
        <taxon>Nematoda</taxon>
        <taxon>Chromadorea</taxon>
        <taxon>Rhabditida</taxon>
        <taxon>Rhabditina</taxon>
        <taxon>Rhabditomorpha</taxon>
        <taxon>Rhabditoidea</taxon>
        <taxon>Rhabditidae</taxon>
        <taxon>Peloderinae</taxon>
        <taxon>Caenorhabditis</taxon>
    </lineage>
</organism>
<dbReference type="UCSC" id="Y94H6A.10">
    <property type="organism name" value="c. elegans"/>
</dbReference>
<evidence type="ECO:0000313" key="2">
    <source>
        <dbReference type="EMBL" id="CCD74211.1"/>
    </source>
</evidence>
<dbReference type="PaxDb" id="6239-Y94H6A.10"/>
<evidence type="ECO:0000256" key="1">
    <source>
        <dbReference type="SAM" id="MobiDB-lite"/>
    </source>
</evidence>
<sequence>MESRVRPIIINDPNQLCVYINLHDEKKPESSSKSKSPLKDGPDSQRSNIRRKLTTQMQKQGWECEAHITSFIFYKDMASDDKKSDPVEKALKESDLVEKAHKEISVAIEETTKTYEGAQFQYGIMRPLTRIRMFEARQTVEEQQNKAHEEGMKTEIKEEIVEEGSPFNLNDMKNNLPSTSS</sequence>
<evidence type="ECO:0007829" key="5">
    <source>
        <dbReference type="PeptideAtlas" id="Q75MI6"/>
    </source>
</evidence>
<dbReference type="EMBL" id="BX284604">
    <property type="protein sequence ID" value="CCD74211.1"/>
    <property type="molecule type" value="Genomic_DNA"/>
</dbReference>
<evidence type="ECO:0000313" key="3">
    <source>
        <dbReference type="Proteomes" id="UP000001940"/>
    </source>
</evidence>
<feature type="region of interest" description="Disordered" evidence="1">
    <location>
        <begin position="23"/>
        <end position="48"/>
    </location>
</feature>
<dbReference type="STRING" id="6239.Y94H6A.10.1"/>
<dbReference type="GO" id="GO:0006508">
    <property type="term" value="P:proteolysis"/>
    <property type="evidence" value="ECO:0007669"/>
    <property type="project" value="UniProtKB-KW"/>
</dbReference>